<dbReference type="SUPFAM" id="SSF55785">
    <property type="entry name" value="PYP-like sensor domain (PAS domain)"/>
    <property type="match status" value="1"/>
</dbReference>
<dbReference type="AlphaFoldDB" id="A0A850PI89"/>
<proteinExistence type="predicted"/>
<dbReference type="Gene3D" id="3.30.565.10">
    <property type="entry name" value="Histidine kinase-like ATPase, C-terminal domain"/>
    <property type="match status" value="1"/>
</dbReference>
<dbReference type="Pfam" id="PF07536">
    <property type="entry name" value="HWE_HK"/>
    <property type="match status" value="1"/>
</dbReference>
<dbReference type="RefSeq" id="WP_176614803.1">
    <property type="nucleotide sequence ID" value="NZ_JABXXR010000224.1"/>
</dbReference>
<dbReference type="EMBL" id="JABXXR010000224">
    <property type="protein sequence ID" value="NVN41956.1"/>
    <property type="molecule type" value="Genomic_DNA"/>
</dbReference>
<dbReference type="EC" id="2.7.13.3" evidence="2"/>
<keyword evidence="8" id="KW-0067">ATP-binding</keyword>
<keyword evidence="6" id="KW-0547">Nucleotide-binding</keyword>
<comment type="caution">
    <text evidence="10">The sequence shown here is derived from an EMBL/GenBank/DDBJ whole genome shotgun (WGS) entry which is preliminary data.</text>
</comment>
<accession>A0A850PI89</accession>
<evidence type="ECO:0000256" key="5">
    <source>
        <dbReference type="ARBA" id="ARBA00022737"/>
    </source>
</evidence>
<dbReference type="InterPro" id="IPR011102">
    <property type="entry name" value="Sig_transdc_His_kinase_HWE"/>
</dbReference>
<reference evidence="10 11" key="1">
    <citation type="submission" date="2020-06" db="EMBL/GenBank/DDBJ databases">
        <title>Description of novel acetic acid bacteria.</title>
        <authorList>
            <person name="Sombolestani A."/>
        </authorList>
    </citation>
    <scope>NUCLEOTIDE SEQUENCE [LARGE SCALE GENOMIC DNA]</scope>
    <source>
        <strain evidence="10 11">LMG 27010</strain>
    </source>
</reference>
<dbReference type="GO" id="GO:0005524">
    <property type="term" value="F:ATP binding"/>
    <property type="evidence" value="ECO:0007669"/>
    <property type="project" value="UniProtKB-KW"/>
</dbReference>
<evidence type="ECO:0000256" key="8">
    <source>
        <dbReference type="ARBA" id="ARBA00022840"/>
    </source>
</evidence>
<keyword evidence="5" id="KW-0677">Repeat</keyword>
<protein>
    <recommendedName>
        <fullName evidence="2">histidine kinase</fullName>
        <ecNumber evidence="2">2.7.13.3</ecNumber>
    </recommendedName>
</protein>
<evidence type="ECO:0000256" key="1">
    <source>
        <dbReference type="ARBA" id="ARBA00000085"/>
    </source>
</evidence>
<evidence type="ECO:0000256" key="2">
    <source>
        <dbReference type="ARBA" id="ARBA00012438"/>
    </source>
</evidence>
<name>A0A850PI89_9PROT</name>
<dbReference type="SUPFAM" id="SSF55874">
    <property type="entry name" value="ATPase domain of HSP90 chaperone/DNA topoisomerase II/histidine kinase"/>
    <property type="match status" value="1"/>
</dbReference>
<dbReference type="CDD" id="cd16936">
    <property type="entry name" value="HATPase_RsbW-like"/>
    <property type="match status" value="1"/>
</dbReference>
<evidence type="ECO:0000313" key="11">
    <source>
        <dbReference type="Proteomes" id="UP000585665"/>
    </source>
</evidence>
<keyword evidence="3" id="KW-0597">Phosphoprotein</keyword>
<dbReference type="InterPro" id="IPR000700">
    <property type="entry name" value="PAS-assoc_C"/>
</dbReference>
<dbReference type="InterPro" id="IPR035965">
    <property type="entry name" value="PAS-like_dom_sf"/>
</dbReference>
<dbReference type="Pfam" id="PF08448">
    <property type="entry name" value="PAS_4"/>
    <property type="match status" value="1"/>
</dbReference>
<evidence type="ECO:0000256" key="3">
    <source>
        <dbReference type="ARBA" id="ARBA00022553"/>
    </source>
</evidence>
<organism evidence="10 11">
    <name type="scientific">Ameyamaea chiangmaiensis</name>
    <dbReference type="NCBI Taxonomy" id="442969"/>
    <lineage>
        <taxon>Bacteria</taxon>
        <taxon>Pseudomonadati</taxon>
        <taxon>Pseudomonadota</taxon>
        <taxon>Alphaproteobacteria</taxon>
        <taxon>Acetobacterales</taxon>
        <taxon>Acetobacteraceae</taxon>
        <taxon>Ameyamaea</taxon>
    </lineage>
</organism>
<feature type="domain" description="PAC" evidence="9">
    <location>
        <begin position="92"/>
        <end position="147"/>
    </location>
</feature>
<evidence type="ECO:0000259" key="9">
    <source>
        <dbReference type="PROSITE" id="PS50113"/>
    </source>
</evidence>
<dbReference type="PANTHER" id="PTHR41523:SF8">
    <property type="entry name" value="ETHYLENE RESPONSE SENSOR PROTEIN"/>
    <property type="match status" value="1"/>
</dbReference>
<gene>
    <name evidence="10" type="ORF">HUK82_15515</name>
</gene>
<keyword evidence="11" id="KW-1185">Reference proteome</keyword>
<dbReference type="InterPro" id="IPR013656">
    <property type="entry name" value="PAS_4"/>
</dbReference>
<dbReference type="PROSITE" id="PS50113">
    <property type="entry name" value="PAC"/>
    <property type="match status" value="1"/>
</dbReference>
<dbReference type="GO" id="GO:0004673">
    <property type="term" value="F:protein histidine kinase activity"/>
    <property type="evidence" value="ECO:0007669"/>
    <property type="project" value="UniProtKB-EC"/>
</dbReference>
<sequence>MIRDTEIRADVIAPAPPSQTAPDLSHLQQAMLDITPDCIKVLGVDGTLITMNRAGCVALGVPEHSGFGMPWLSLLPETVRKAGHTALGQAARGCTARFAGQSASSAGTSYWDNLLTPVTDASGQVVSILCVSRDVTAQTRLEQQLERAVAREKLLANEMQHRIKNLFTVVAGLISLAEKESTAAPPGTSATTILRDKLAALARASDAAFLDTPECGDERADLATVVASVMQPYGARCTTAGPVATVLRSVTTTLALVLHELATNAVKYGALSGESGQVSITWTLSGGALTLTWVEANDRRDRDEPCQRGFGTTMVDRIVQAVGGTVDRCWTDQGLTVTIDMPDSVATA</sequence>
<dbReference type="Gene3D" id="3.30.450.20">
    <property type="entry name" value="PAS domain"/>
    <property type="match status" value="1"/>
</dbReference>
<comment type="catalytic activity">
    <reaction evidence="1">
        <text>ATP + protein L-histidine = ADP + protein N-phospho-L-histidine.</text>
        <dbReference type="EC" id="2.7.13.3"/>
    </reaction>
</comment>
<dbReference type="Proteomes" id="UP000585665">
    <property type="component" value="Unassembled WGS sequence"/>
</dbReference>
<evidence type="ECO:0000256" key="7">
    <source>
        <dbReference type="ARBA" id="ARBA00022777"/>
    </source>
</evidence>
<dbReference type="PANTHER" id="PTHR41523">
    <property type="entry name" value="TWO-COMPONENT SYSTEM SENSOR PROTEIN"/>
    <property type="match status" value="1"/>
</dbReference>
<evidence type="ECO:0000256" key="4">
    <source>
        <dbReference type="ARBA" id="ARBA00022679"/>
    </source>
</evidence>
<evidence type="ECO:0000256" key="6">
    <source>
        <dbReference type="ARBA" id="ARBA00022741"/>
    </source>
</evidence>
<dbReference type="InterPro" id="IPR036890">
    <property type="entry name" value="HATPase_C_sf"/>
</dbReference>
<keyword evidence="7" id="KW-0418">Kinase</keyword>
<dbReference type="SMART" id="SM00911">
    <property type="entry name" value="HWE_HK"/>
    <property type="match status" value="1"/>
</dbReference>
<evidence type="ECO:0000313" key="10">
    <source>
        <dbReference type="EMBL" id="NVN41956.1"/>
    </source>
</evidence>
<keyword evidence="4" id="KW-0808">Transferase</keyword>